<keyword evidence="2" id="KW-0547">Nucleotide-binding</keyword>
<keyword evidence="4 12" id="KW-0347">Helicase</keyword>
<dbReference type="GO" id="GO:0003676">
    <property type="term" value="F:nucleic acid binding"/>
    <property type="evidence" value="ECO:0007669"/>
    <property type="project" value="InterPro"/>
</dbReference>
<evidence type="ECO:0000256" key="5">
    <source>
        <dbReference type="ARBA" id="ARBA00022840"/>
    </source>
</evidence>
<dbReference type="KEGG" id="pmrn:116942288"/>
<dbReference type="InterPro" id="IPR027417">
    <property type="entry name" value="P-loop_NTPase"/>
</dbReference>
<feature type="compositionally biased region" description="Basic and acidic residues" evidence="7">
    <location>
        <begin position="613"/>
        <end position="623"/>
    </location>
</feature>
<dbReference type="InterPro" id="IPR001650">
    <property type="entry name" value="Helicase_C-like"/>
</dbReference>
<dbReference type="GO" id="GO:0005524">
    <property type="term" value="F:ATP binding"/>
    <property type="evidence" value="ECO:0007669"/>
    <property type="project" value="UniProtKB-KW"/>
</dbReference>
<evidence type="ECO:0000256" key="4">
    <source>
        <dbReference type="ARBA" id="ARBA00022806"/>
    </source>
</evidence>
<dbReference type="GO" id="GO:0005829">
    <property type="term" value="C:cytosol"/>
    <property type="evidence" value="ECO:0007669"/>
    <property type="project" value="TreeGrafter"/>
</dbReference>
<feature type="region of interest" description="Disordered" evidence="7">
    <location>
        <begin position="446"/>
        <end position="529"/>
    </location>
</feature>
<dbReference type="PROSITE" id="PS51194">
    <property type="entry name" value="HELICASE_CTER"/>
    <property type="match status" value="1"/>
</dbReference>
<sequence>MKLGPAHSLGSSRRRTRDALGVRGAEDPAGGPSPAPPASFSALLLSGRVLAGLSAAGFSAPSPIQLKAIPLARCGLDLVVQAKSGTGKTCVFTTVALEALVSENLAVQVLVLAPTREIAVQIHSVMLAIGAHVEGLQCHVFIGGTPLSLDQQRLRKCHIAIGSPGRVKQLIELGHLSVGAVRLFVLDEADKLLEQGSFQEQINWIYSSLPANKQVLALSATYPESLASHLTHYMREPTYVRLNPSDMALLGLKQFYKVVPCHPISHHILRDKTQELLQLLSRIPFNQALVFSNMHSRAQHLADSLSARGFPAACISGGMTQSQRLDAMSKLKHFQCRVLISTDLMARGIDAEKVNLVINLDVPDDWETYMHRVGRAGRFGTYGLVVTYCSQGEEENLLMKIAAKCNLQLQALPETISSDFMAEAFADQEEDAPGDLPVAAVVQPPAWPSSRSSLAKHKARPQVPAQRVRAEHSGKAPARKQHKGGAPNPAGPWEEDEPGCRRVSVGGSSEAARPAQAATEVRVAENGGGGGGCLSWQPASLHPLPPNRLREAGSSSESILPQVPPLALFKRSSSTQSRNFAEALADYEYFLCHGVGKPPEAGTAVGDGGVGGAEKRPTSRGESDPQQSDSCEPACAGGTEGSAAPRSAGGKSDDDEKSVGTHVRGHSEREVEREEEREEESSDEEMDDADEEEGSTDTMDSEVREASGDDAAPSQRHDDPRLERTAVRGEGAASGIRAERAERRLGADAAARAGGATAGRAAGGSHLDYNSYFFPKNYEAKGRPLPSTPKRDVKRDAFPSSATRPALKQKAAAERDAASAQPRTREARPRAAVGYRAAAGAADGAWPAGATEGAWPAGDDADPYGPYAAYAAGGGWSAWYRHYWQWWYYANAVYTRELVKRC</sequence>
<dbReference type="Pfam" id="PF00271">
    <property type="entry name" value="Helicase_C"/>
    <property type="match status" value="1"/>
</dbReference>
<evidence type="ECO:0000256" key="7">
    <source>
        <dbReference type="SAM" id="MobiDB-lite"/>
    </source>
</evidence>
<dbReference type="InterPro" id="IPR011545">
    <property type="entry name" value="DEAD/DEAH_box_helicase_dom"/>
</dbReference>
<evidence type="ECO:0000256" key="3">
    <source>
        <dbReference type="ARBA" id="ARBA00022801"/>
    </source>
</evidence>
<feature type="short sequence motif" description="Q motif" evidence="6">
    <location>
        <begin position="38"/>
        <end position="66"/>
    </location>
</feature>
<dbReference type="Gene3D" id="3.40.50.300">
    <property type="entry name" value="P-loop containing nucleotide triphosphate hydrolases"/>
    <property type="match status" value="2"/>
</dbReference>
<feature type="region of interest" description="Disordered" evidence="7">
    <location>
        <begin position="601"/>
        <end position="832"/>
    </location>
</feature>
<name>A0AAJ7T271_PETMA</name>
<dbReference type="RefSeq" id="XP_032809892.1">
    <property type="nucleotide sequence ID" value="XM_032954001.1"/>
</dbReference>
<dbReference type="CDD" id="cd17943">
    <property type="entry name" value="DEADc_DDX20"/>
    <property type="match status" value="1"/>
</dbReference>
<evidence type="ECO:0000256" key="2">
    <source>
        <dbReference type="ARBA" id="ARBA00022741"/>
    </source>
</evidence>
<dbReference type="GO" id="GO:0003724">
    <property type="term" value="F:RNA helicase activity"/>
    <property type="evidence" value="ECO:0007669"/>
    <property type="project" value="UniProtKB-EC"/>
</dbReference>
<dbReference type="PROSITE" id="PS51195">
    <property type="entry name" value="Q_MOTIF"/>
    <property type="match status" value="1"/>
</dbReference>
<dbReference type="PROSITE" id="PS00039">
    <property type="entry name" value="DEAD_ATP_HELICASE"/>
    <property type="match status" value="1"/>
</dbReference>
<feature type="compositionally biased region" description="Basic and acidic residues" evidence="7">
    <location>
        <begin position="737"/>
        <end position="746"/>
    </location>
</feature>
<dbReference type="CTD" id="11218"/>
<evidence type="ECO:0000256" key="1">
    <source>
        <dbReference type="ARBA" id="ARBA00012552"/>
    </source>
</evidence>
<evidence type="ECO:0000256" key="6">
    <source>
        <dbReference type="PROSITE-ProRule" id="PRU00552"/>
    </source>
</evidence>
<organism evidence="11 12">
    <name type="scientific">Petromyzon marinus</name>
    <name type="common">Sea lamprey</name>
    <dbReference type="NCBI Taxonomy" id="7757"/>
    <lineage>
        <taxon>Eukaryota</taxon>
        <taxon>Metazoa</taxon>
        <taxon>Chordata</taxon>
        <taxon>Craniata</taxon>
        <taxon>Vertebrata</taxon>
        <taxon>Cyclostomata</taxon>
        <taxon>Hyperoartia</taxon>
        <taxon>Petromyzontiformes</taxon>
        <taxon>Petromyzontidae</taxon>
        <taxon>Petromyzon</taxon>
    </lineage>
</organism>
<evidence type="ECO:0000313" key="11">
    <source>
        <dbReference type="Proteomes" id="UP001318040"/>
    </source>
</evidence>
<dbReference type="PANTHER" id="PTHR47959:SF1">
    <property type="entry name" value="ATP-DEPENDENT RNA HELICASE DBPA"/>
    <property type="match status" value="1"/>
</dbReference>
<gene>
    <name evidence="12" type="primary">DDX20</name>
</gene>
<feature type="compositionally biased region" description="Basic and acidic residues" evidence="7">
    <location>
        <begin position="17"/>
        <end position="26"/>
    </location>
</feature>
<feature type="compositionally biased region" description="Acidic residues" evidence="7">
    <location>
        <begin position="675"/>
        <end position="695"/>
    </location>
</feature>
<evidence type="ECO:0000259" key="10">
    <source>
        <dbReference type="PROSITE" id="PS51195"/>
    </source>
</evidence>
<reference evidence="12" key="1">
    <citation type="submission" date="2025-08" db="UniProtKB">
        <authorList>
            <consortium name="RefSeq"/>
        </authorList>
    </citation>
    <scope>IDENTIFICATION</scope>
    <source>
        <tissue evidence="12">Sperm</tissue>
    </source>
</reference>
<dbReference type="AlphaFoldDB" id="A0AAJ7T271"/>
<feature type="domain" description="Helicase C-terminal" evidence="9">
    <location>
        <begin position="275"/>
        <end position="420"/>
    </location>
</feature>
<dbReference type="CDD" id="cd18787">
    <property type="entry name" value="SF2_C_DEAD"/>
    <property type="match status" value="1"/>
</dbReference>
<evidence type="ECO:0000313" key="12">
    <source>
        <dbReference type="RefSeq" id="XP_032809892.1"/>
    </source>
</evidence>
<dbReference type="SMART" id="SM00487">
    <property type="entry name" value="DEXDc"/>
    <property type="match status" value="1"/>
</dbReference>
<dbReference type="InterPro" id="IPR014014">
    <property type="entry name" value="RNA_helicase_DEAD_Q_motif"/>
</dbReference>
<dbReference type="GO" id="GO:0016787">
    <property type="term" value="F:hydrolase activity"/>
    <property type="evidence" value="ECO:0007669"/>
    <property type="project" value="UniProtKB-KW"/>
</dbReference>
<feature type="region of interest" description="Disordered" evidence="7">
    <location>
        <begin position="1"/>
        <end position="35"/>
    </location>
</feature>
<feature type="compositionally biased region" description="Basic and acidic residues" evidence="7">
    <location>
        <begin position="715"/>
        <end position="727"/>
    </location>
</feature>
<evidence type="ECO:0000259" key="8">
    <source>
        <dbReference type="PROSITE" id="PS51192"/>
    </source>
</evidence>
<accession>A0AAJ7T271</accession>
<proteinExistence type="predicted"/>
<dbReference type="PANTHER" id="PTHR47959">
    <property type="entry name" value="ATP-DEPENDENT RNA HELICASE RHLE-RELATED"/>
    <property type="match status" value="1"/>
</dbReference>
<dbReference type="Proteomes" id="UP001318040">
    <property type="component" value="Chromosome 14"/>
</dbReference>
<feature type="compositionally biased region" description="Basic and acidic residues" evidence="7">
    <location>
        <begin position="651"/>
        <end position="674"/>
    </location>
</feature>
<feature type="domain" description="DEAD-box RNA helicase Q" evidence="10">
    <location>
        <begin position="38"/>
        <end position="66"/>
    </location>
</feature>
<keyword evidence="11" id="KW-1185">Reference proteome</keyword>
<dbReference type="SMART" id="SM00490">
    <property type="entry name" value="HELICc"/>
    <property type="match status" value="1"/>
</dbReference>
<dbReference type="InterPro" id="IPR014001">
    <property type="entry name" value="Helicase_ATP-bd"/>
</dbReference>
<dbReference type="InterPro" id="IPR000629">
    <property type="entry name" value="RNA-helicase_DEAD-box_CS"/>
</dbReference>
<keyword evidence="3" id="KW-0378">Hydrolase</keyword>
<feature type="compositionally biased region" description="Basic and acidic residues" evidence="7">
    <location>
        <begin position="811"/>
        <end position="829"/>
    </location>
</feature>
<evidence type="ECO:0000259" key="9">
    <source>
        <dbReference type="PROSITE" id="PS51194"/>
    </source>
</evidence>
<dbReference type="EC" id="3.6.4.13" evidence="1"/>
<dbReference type="SUPFAM" id="SSF52540">
    <property type="entry name" value="P-loop containing nucleoside triphosphate hydrolases"/>
    <property type="match status" value="1"/>
</dbReference>
<dbReference type="Pfam" id="PF00270">
    <property type="entry name" value="DEAD"/>
    <property type="match status" value="1"/>
</dbReference>
<dbReference type="InterPro" id="IPR050079">
    <property type="entry name" value="DEAD_box_RNA_helicase"/>
</dbReference>
<feature type="domain" description="Helicase ATP-binding" evidence="8">
    <location>
        <begin position="69"/>
        <end position="240"/>
    </location>
</feature>
<protein>
    <recommendedName>
        <fullName evidence="1">RNA helicase</fullName>
        <ecNumber evidence="1">3.6.4.13</ecNumber>
    </recommendedName>
</protein>
<dbReference type="PROSITE" id="PS51192">
    <property type="entry name" value="HELICASE_ATP_BIND_1"/>
    <property type="match status" value="1"/>
</dbReference>
<keyword evidence="5" id="KW-0067">ATP-binding</keyword>
<feature type="compositionally biased region" description="Low complexity" evidence="7">
    <location>
        <begin position="747"/>
        <end position="764"/>
    </location>
</feature>